<dbReference type="Proteomes" id="UP000092382">
    <property type="component" value="Unassembled WGS sequence"/>
</dbReference>
<dbReference type="InterPro" id="IPR035093">
    <property type="entry name" value="RelE/ParE_toxin_dom_sf"/>
</dbReference>
<gene>
    <name evidence="1" type="ORF">AN481_06390</name>
</gene>
<dbReference type="PATRIC" id="fig|1710894.3.peg.2728"/>
<organism evidence="1 2">
    <name type="scientific">Aphanizomenon flos-aquae LD13</name>
    <dbReference type="NCBI Taxonomy" id="1710894"/>
    <lineage>
        <taxon>Bacteria</taxon>
        <taxon>Bacillati</taxon>
        <taxon>Cyanobacteriota</taxon>
        <taxon>Cyanophyceae</taxon>
        <taxon>Nostocales</taxon>
        <taxon>Aphanizomenonaceae</taxon>
        <taxon>Aphanizomenon</taxon>
    </lineage>
</organism>
<dbReference type="SUPFAM" id="SSF143011">
    <property type="entry name" value="RelE-like"/>
    <property type="match status" value="1"/>
</dbReference>
<dbReference type="EMBL" id="LJOY01000014">
    <property type="protein sequence ID" value="OBQ26235.1"/>
    <property type="molecule type" value="Genomic_DNA"/>
</dbReference>
<accession>A0A1B7VZ28</accession>
<reference evidence="1 2" key="1">
    <citation type="submission" date="2015-09" db="EMBL/GenBank/DDBJ databases">
        <title>Whole genome shotgun sequence assembly of Aphanizomenon flos-aquae UKL13.</title>
        <authorList>
            <person name="Driscoll C."/>
        </authorList>
    </citation>
    <scope>NUCLEOTIDE SEQUENCE [LARGE SCALE GENOMIC DNA]</scope>
    <source>
        <strain evidence="1">MDT13</strain>
    </source>
</reference>
<name>A0A1B7VZ28_APHFL</name>
<evidence type="ECO:0000313" key="1">
    <source>
        <dbReference type="EMBL" id="OBQ26235.1"/>
    </source>
</evidence>
<comment type="caution">
    <text evidence="1">The sequence shown here is derived from an EMBL/GenBank/DDBJ whole genome shotgun (WGS) entry which is preliminary data.</text>
</comment>
<sequence length="112" mass="12911">MDIVFESSKFEEECNNQRLRVRKHGADRAKRILQRLDDLRDANVLEDMRNLPGRCHELLHDRAGTLSLDLDHPYRLIFQPANEPIPSKPDGGIDWTQVTAVRILSVENTHGK</sequence>
<protein>
    <submittedName>
        <fullName evidence="1">Killer suppression protein</fullName>
    </submittedName>
</protein>
<dbReference type="AlphaFoldDB" id="A0A1B7VZ28"/>
<dbReference type="STRING" id="1803587.GCA_001593825_02245"/>
<proteinExistence type="predicted"/>
<dbReference type="Gene3D" id="3.30.2310.20">
    <property type="entry name" value="RelE-like"/>
    <property type="match status" value="1"/>
</dbReference>
<evidence type="ECO:0000313" key="2">
    <source>
        <dbReference type="Proteomes" id="UP000092382"/>
    </source>
</evidence>